<feature type="transmembrane region" description="Helical" evidence="9">
    <location>
        <begin position="116"/>
        <end position="136"/>
    </location>
</feature>
<comment type="similarity">
    <text evidence="2">Belongs to the major facilitator superfamily.</text>
</comment>
<dbReference type="GO" id="GO:0015343">
    <property type="term" value="F:siderophore-iron transmembrane transporter activity"/>
    <property type="evidence" value="ECO:0007669"/>
    <property type="project" value="TreeGrafter"/>
</dbReference>
<dbReference type="GO" id="GO:0005886">
    <property type="term" value="C:plasma membrane"/>
    <property type="evidence" value="ECO:0007669"/>
    <property type="project" value="TreeGrafter"/>
</dbReference>
<sequence length="632" mass="70470">MSSGTEKVGRQGSTTDNVYELNDANANRLSDEENQSSGLKGNDSLDGVDSKAIDDYALTKSIALKKTEILAQQYNTIWYRILLLFSAFLIGYGYGLDSQIRSVYTGYATSSYGEHSMIATIGVINAVIGAASQIAYARLSDIFGRLELLIVAIFFYVIGTIIQSQAFNIQNYCAGAVFYNLGYVGVLIVVLFILSDFSSLRWRLFYSFVPALPFIINTWISGNVTSAVGPIKHWSWGIGMWAFIFPLSALPFVGCIVHMRWKAGKTAEWKAIKQQKTFYQSHGLVSFLRELYWRVDIMGVLIFTISIGCLLVPLTLAGGIQSKWKTGKIIGPLVLGFVLFPIFILYESFVAKYPMVPFKLLKDRGVWAAIAISFMFDFVFYMYNDYLYTILIVGMNQSVTSATRIASVSTFTSTVWSLPFAYIVKMVRRLKAFIILGCSLYLLGLGLLYHYRGYEYAKNGVIGALVVIGLGNTMYSYPNTVSVQAVTSHDNMATVTAILYTTYRVGSAVGNAVSGAVWQNTLPGKLARRLSPYNNQTLVTYAYAKPYEFIVDYPYGTPIRTAVIEAYKEVQRMETIIALVFCATLIGFAFFLRDPELTDEQAHNNLDEGELVYTKGGDPIVGFVKRFRSKKN</sequence>
<dbReference type="EMBL" id="CAIF01000279">
    <property type="protein sequence ID" value="CCH46885.1"/>
    <property type="molecule type" value="Genomic_DNA"/>
</dbReference>
<feature type="transmembrane region" description="Helical" evidence="9">
    <location>
        <begin position="297"/>
        <end position="317"/>
    </location>
</feature>
<dbReference type="InterPro" id="IPR011701">
    <property type="entry name" value="MFS"/>
</dbReference>
<dbReference type="Proteomes" id="UP000009328">
    <property type="component" value="Unassembled WGS sequence"/>
</dbReference>
<feature type="transmembrane region" description="Helical" evidence="9">
    <location>
        <begin position="148"/>
        <end position="166"/>
    </location>
</feature>
<feature type="transmembrane region" description="Helical" evidence="9">
    <location>
        <begin position="178"/>
        <end position="197"/>
    </location>
</feature>
<organism evidence="10 11">
    <name type="scientific">Wickerhamomyces ciferrii (strain ATCC 14091 / BCRC 22168 / CBS 111 / JCM 3599 / NBRC 0793 / NRRL Y-1031 F-60-10)</name>
    <name type="common">Yeast</name>
    <name type="synonym">Pichia ciferrii</name>
    <dbReference type="NCBI Taxonomy" id="1206466"/>
    <lineage>
        <taxon>Eukaryota</taxon>
        <taxon>Fungi</taxon>
        <taxon>Dikarya</taxon>
        <taxon>Ascomycota</taxon>
        <taxon>Saccharomycotina</taxon>
        <taxon>Saccharomycetes</taxon>
        <taxon>Phaffomycetales</taxon>
        <taxon>Wickerhamomycetaceae</taxon>
        <taxon>Wickerhamomyces</taxon>
    </lineage>
</organism>
<protein>
    <submittedName>
        <fullName evidence="10">Siderophore iron transporter</fullName>
    </submittedName>
</protein>
<comment type="subcellular location">
    <subcellularLocation>
        <location evidence="1">Endomembrane system</location>
        <topology evidence="1">Multi-pass membrane protein</topology>
    </subcellularLocation>
</comment>
<evidence type="ECO:0000256" key="2">
    <source>
        <dbReference type="ARBA" id="ARBA00008335"/>
    </source>
</evidence>
<keyword evidence="6" id="KW-0406">Ion transport</keyword>
<evidence type="ECO:0000313" key="11">
    <source>
        <dbReference type="Proteomes" id="UP000009328"/>
    </source>
</evidence>
<proteinExistence type="inferred from homology"/>
<keyword evidence="11" id="KW-1185">Reference proteome</keyword>
<dbReference type="AlphaFoldDB" id="K0KNP1"/>
<feature type="transmembrane region" description="Helical" evidence="9">
    <location>
        <begin position="234"/>
        <end position="257"/>
    </location>
</feature>
<dbReference type="GO" id="GO:0005768">
    <property type="term" value="C:endosome"/>
    <property type="evidence" value="ECO:0007669"/>
    <property type="project" value="TreeGrafter"/>
</dbReference>
<dbReference type="InterPro" id="IPR036259">
    <property type="entry name" value="MFS_trans_sf"/>
</dbReference>
<feature type="transmembrane region" description="Helical" evidence="9">
    <location>
        <begin position="366"/>
        <end position="383"/>
    </location>
</feature>
<comment type="caution">
    <text evidence="10">The sequence shown here is derived from an EMBL/GenBank/DDBJ whole genome shotgun (WGS) entry which is preliminary data.</text>
</comment>
<dbReference type="InParanoid" id="K0KNP1"/>
<reference evidence="10 11" key="1">
    <citation type="journal article" date="2012" name="Eukaryot. Cell">
        <title>Draft genome sequence of Wickerhamomyces ciferrii NRRL Y-1031 F-60-10.</title>
        <authorList>
            <person name="Schneider J."/>
            <person name="Andrea H."/>
            <person name="Blom J."/>
            <person name="Jaenicke S."/>
            <person name="Ruckert C."/>
            <person name="Schorsch C."/>
            <person name="Szczepanowski R."/>
            <person name="Farwick M."/>
            <person name="Goesmann A."/>
            <person name="Puhler A."/>
            <person name="Schaffer S."/>
            <person name="Tauch A."/>
            <person name="Kohler T."/>
            <person name="Brinkrolf K."/>
        </authorList>
    </citation>
    <scope>NUCLEOTIDE SEQUENCE [LARGE SCALE GENOMIC DNA]</scope>
    <source>
        <strain evidence="11">ATCC 14091 / BCRC 22168 / CBS 111 / JCM 3599 / NBRC 0793 / NRRL Y-1031 F-60-10</strain>
    </source>
</reference>
<keyword evidence="3" id="KW-0813">Transport</keyword>
<feature type="transmembrane region" description="Helical" evidence="9">
    <location>
        <begin position="456"/>
        <end position="475"/>
    </location>
</feature>
<evidence type="ECO:0000256" key="5">
    <source>
        <dbReference type="ARBA" id="ARBA00022989"/>
    </source>
</evidence>
<keyword evidence="7 9" id="KW-0472">Membrane</keyword>
<feature type="transmembrane region" description="Helical" evidence="9">
    <location>
        <begin position="77"/>
        <end position="96"/>
    </location>
</feature>
<evidence type="ECO:0000256" key="1">
    <source>
        <dbReference type="ARBA" id="ARBA00004127"/>
    </source>
</evidence>
<dbReference type="GO" id="GO:0005774">
    <property type="term" value="C:vacuolar membrane"/>
    <property type="evidence" value="ECO:0007669"/>
    <property type="project" value="TreeGrafter"/>
</dbReference>
<evidence type="ECO:0000313" key="10">
    <source>
        <dbReference type="EMBL" id="CCH46885.1"/>
    </source>
</evidence>
<dbReference type="Gene3D" id="1.20.1250.20">
    <property type="entry name" value="MFS general substrate transporter like domains"/>
    <property type="match status" value="2"/>
</dbReference>
<feature type="transmembrane region" description="Helical" evidence="9">
    <location>
        <begin position="329"/>
        <end position="346"/>
    </location>
</feature>
<feature type="region of interest" description="Disordered" evidence="8">
    <location>
        <begin position="1"/>
        <end position="43"/>
    </location>
</feature>
<feature type="transmembrane region" description="Helical" evidence="9">
    <location>
        <begin position="575"/>
        <end position="592"/>
    </location>
</feature>
<keyword evidence="5 9" id="KW-1133">Transmembrane helix</keyword>
<dbReference type="HOGENOM" id="CLU_012970_2_1_1"/>
<evidence type="ECO:0000256" key="9">
    <source>
        <dbReference type="SAM" id="Phobius"/>
    </source>
</evidence>
<feature type="transmembrane region" description="Helical" evidence="9">
    <location>
        <begin position="204"/>
        <end position="222"/>
    </location>
</feature>
<dbReference type="FunFam" id="1.20.1250.20:FF:000197">
    <property type="entry name" value="Siderophore iron transporter 1"/>
    <property type="match status" value="1"/>
</dbReference>
<keyword evidence="4 9" id="KW-0812">Transmembrane</keyword>
<evidence type="ECO:0000256" key="7">
    <source>
        <dbReference type="ARBA" id="ARBA00023136"/>
    </source>
</evidence>
<evidence type="ECO:0000256" key="6">
    <source>
        <dbReference type="ARBA" id="ARBA00023065"/>
    </source>
</evidence>
<evidence type="ECO:0000256" key="4">
    <source>
        <dbReference type="ARBA" id="ARBA00022692"/>
    </source>
</evidence>
<feature type="transmembrane region" description="Helical" evidence="9">
    <location>
        <begin position="403"/>
        <end position="423"/>
    </location>
</feature>
<dbReference type="FunCoup" id="K0KNP1">
    <property type="interactions" value="27"/>
</dbReference>
<gene>
    <name evidence="10" type="ORF">BN7_6488</name>
</gene>
<dbReference type="Pfam" id="PF07690">
    <property type="entry name" value="MFS_1"/>
    <property type="match status" value="1"/>
</dbReference>
<dbReference type="SUPFAM" id="SSF103473">
    <property type="entry name" value="MFS general substrate transporter"/>
    <property type="match status" value="1"/>
</dbReference>
<evidence type="ECO:0000256" key="8">
    <source>
        <dbReference type="SAM" id="MobiDB-lite"/>
    </source>
</evidence>
<accession>K0KNP1</accession>
<name>K0KNP1_WICCF</name>
<feature type="transmembrane region" description="Helical" evidence="9">
    <location>
        <begin position="430"/>
        <end position="450"/>
    </location>
</feature>
<dbReference type="PANTHER" id="PTHR23501:SF92">
    <property type="entry name" value="GLUTATHIONE EXCHANGER 1-RELATED"/>
    <property type="match status" value="1"/>
</dbReference>
<feature type="compositionally biased region" description="Polar residues" evidence="8">
    <location>
        <begin position="1"/>
        <end position="17"/>
    </location>
</feature>
<dbReference type="PANTHER" id="PTHR23501">
    <property type="entry name" value="MAJOR FACILITATOR SUPERFAMILY"/>
    <property type="match status" value="1"/>
</dbReference>
<dbReference type="eggNOG" id="KOG0254">
    <property type="taxonomic scope" value="Eukaryota"/>
</dbReference>
<evidence type="ECO:0000256" key="3">
    <source>
        <dbReference type="ARBA" id="ARBA00022448"/>
    </source>
</evidence>